<keyword evidence="5" id="KW-1185">Reference proteome</keyword>
<dbReference type="Gene3D" id="2.60.40.2340">
    <property type="match status" value="1"/>
</dbReference>
<dbReference type="InterPro" id="IPR032186">
    <property type="entry name" value="DUF5018"/>
</dbReference>
<feature type="domain" description="DUF4960" evidence="2">
    <location>
        <begin position="146"/>
        <end position="416"/>
    </location>
</feature>
<dbReference type="CDD" id="cd03143">
    <property type="entry name" value="A4_beta-galactosidase_middle_domain"/>
    <property type="match status" value="1"/>
</dbReference>
<keyword evidence="1" id="KW-0732">Signal</keyword>
<dbReference type="RefSeq" id="WP_395415720.1">
    <property type="nucleotide sequence ID" value="NZ_JBIPKE010000006.1"/>
</dbReference>
<evidence type="ECO:0000259" key="3">
    <source>
        <dbReference type="Pfam" id="PF16410"/>
    </source>
</evidence>
<evidence type="ECO:0000313" key="5">
    <source>
        <dbReference type="Proteomes" id="UP001610063"/>
    </source>
</evidence>
<comment type="caution">
    <text evidence="4">The sequence shown here is derived from an EMBL/GenBank/DDBJ whole genome shotgun (WGS) entry which is preliminary data.</text>
</comment>
<gene>
    <name evidence="4" type="ORF">ACHKAR_00435</name>
</gene>
<accession>A0ABW7N2I5</accession>
<sequence>MMKTNMKFLVALLLAAATMMVISCKDEEVTPGDAFMISFVVDDISGSIDEADKTVTLELPAAADITAVTPVVSVSEGASVSPESGSAVDFTEPVVYTVTDKSGSISVAYTVSISQADLRKIAFVGVAAENTAASWDALDGSDFDLNDDQEAATWFAESMPSSTTEVAYHSIEDVAGGADLSGYHAVWIQFDGGWWGGEVAQFPNNSNHCLLMESGIGFDTPCETLSADFVAAIKAYYEAGGNLFLGNFAGAMVDEIGAVASADLAPNNSFGGLAVDEGATDGAWGVRWAGETSSPLFNGIVTSTDEGCAAPFFITLESGTQKKNRSNQYNLNFGPWAPNGDTDPLDDRRAAFEEMTGAFILVENCGQNEPQMVEWAASGNKGTVIAILGGTYDWYVGDVSNNDNIPSLTKNSLLYLADKALEE</sequence>
<evidence type="ECO:0000256" key="1">
    <source>
        <dbReference type="SAM" id="SignalP"/>
    </source>
</evidence>
<feature type="domain" description="DUF5018" evidence="3">
    <location>
        <begin position="22"/>
        <end position="117"/>
    </location>
</feature>
<name>A0ABW7N2I5_9BACT</name>
<evidence type="ECO:0000259" key="2">
    <source>
        <dbReference type="Pfam" id="PF16324"/>
    </source>
</evidence>
<dbReference type="Pfam" id="PF16410">
    <property type="entry name" value="DUF5018"/>
    <property type="match status" value="1"/>
</dbReference>
<dbReference type="InterPro" id="IPR032526">
    <property type="entry name" value="DUF4960"/>
</dbReference>
<proteinExistence type="predicted"/>
<dbReference type="EMBL" id="JBIPKE010000006">
    <property type="protein sequence ID" value="MFH6981878.1"/>
    <property type="molecule type" value="Genomic_DNA"/>
</dbReference>
<organism evidence="4 5">
    <name type="scientific">Marinoscillum luteum</name>
    <dbReference type="NCBI Taxonomy" id="861051"/>
    <lineage>
        <taxon>Bacteria</taxon>
        <taxon>Pseudomonadati</taxon>
        <taxon>Bacteroidota</taxon>
        <taxon>Cytophagia</taxon>
        <taxon>Cytophagales</taxon>
        <taxon>Reichenbachiellaceae</taxon>
        <taxon>Marinoscillum</taxon>
    </lineage>
</organism>
<dbReference type="Proteomes" id="UP001610063">
    <property type="component" value="Unassembled WGS sequence"/>
</dbReference>
<dbReference type="PROSITE" id="PS51257">
    <property type="entry name" value="PROKAR_LIPOPROTEIN"/>
    <property type="match status" value="1"/>
</dbReference>
<dbReference type="Pfam" id="PF16324">
    <property type="entry name" value="DUF4960"/>
    <property type="match status" value="1"/>
</dbReference>
<reference evidence="4 5" key="1">
    <citation type="journal article" date="2013" name="Int. J. Syst. Evol. Microbiol.">
        <title>Marinoscillum luteum sp. nov., isolated from marine sediment.</title>
        <authorList>
            <person name="Cha I.T."/>
            <person name="Park S.J."/>
            <person name="Kim S.J."/>
            <person name="Kim J.G."/>
            <person name="Jung M.Y."/>
            <person name="Shin K.S."/>
            <person name="Kwon K.K."/>
            <person name="Yang S.H."/>
            <person name="Seo Y.S."/>
            <person name="Rhee S.K."/>
        </authorList>
    </citation>
    <scope>NUCLEOTIDE SEQUENCE [LARGE SCALE GENOMIC DNA]</scope>
    <source>
        <strain evidence="4 5">KCTC 23939</strain>
    </source>
</reference>
<feature type="chain" id="PRO_5046481087" evidence="1">
    <location>
        <begin position="26"/>
        <end position="423"/>
    </location>
</feature>
<feature type="signal peptide" evidence="1">
    <location>
        <begin position="1"/>
        <end position="25"/>
    </location>
</feature>
<protein>
    <submittedName>
        <fullName evidence="4">DUF4960 domain-containing protein</fullName>
    </submittedName>
</protein>
<evidence type="ECO:0000313" key="4">
    <source>
        <dbReference type="EMBL" id="MFH6981878.1"/>
    </source>
</evidence>